<dbReference type="PRINTS" id="PR00992">
    <property type="entry name" value="ALARACEMASE"/>
</dbReference>
<dbReference type="Pfam" id="PF00842">
    <property type="entry name" value="Ala_racemase_C"/>
    <property type="match status" value="1"/>
</dbReference>
<dbReference type="PANTHER" id="PTHR30511">
    <property type="entry name" value="ALANINE RACEMASE"/>
    <property type="match status" value="1"/>
</dbReference>
<dbReference type="SMART" id="SM01005">
    <property type="entry name" value="Ala_racemase_C"/>
    <property type="match status" value="1"/>
</dbReference>
<feature type="region of interest" description="Disordered" evidence="4">
    <location>
        <begin position="541"/>
        <end position="589"/>
    </location>
</feature>
<feature type="compositionally biased region" description="Low complexity" evidence="4">
    <location>
        <begin position="678"/>
        <end position="688"/>
    </location>
</feature>
<dbReference type="Pfam" id="PF01168">
    <property type="entry name" value="Ala_racemase_N"/>
    <property type="match status" value="1"/>
</dbReference>
<feature type="compositionally biased region" description="Acidic residues" evidence="4">
    <location>
        <begin position="770"/>
        <end position="783"/>
    </location>
</feature>
<dbReference type="Gene3D" id="3.20.20.10">
    <property type="entry name" value="Alanine racemase"/>
    <property type="match status" value="1"/>
</dbReference>
<dbReference type="SUPFAM" id="SSF50621">
    <property type="entry name" value="Alanine racemase C-terminal domain-like"/>
    <property type="match status" value="1"/>
</dbReference>
<dbReference type="PANTHER" id="PTHR30511:SF0">
    <property type="entry name" value="ALANINE RACEMASE, CATABOLIC-RELATED"/>
    <property type="match status" value="1"/>
</dbReference>
<feature type="region of interest" description="Disordered" evidence="4">
    <location>
        <begin position="1"/>
        <end position="31"/>
    </location>
</feature>
<reference evidence="6 7" key="1">
    <citation type="journal article" date="2024" name="Nat. Commun.">
        <title>Phylogenomics reveals the evolutionary origins of lichenization in chlorophyte algae.</title>
        <authorList>
            <person name="Puginier C."/>
            <person name="Libourel C."/>
            <person name="Otte J."/>
            <person name="Skaloud P."/>
            <person name="Haon M."/>
            <person name="Grisel S."/>
            <person name="Petersen M."/>
            <person name="Berrin J.G."/>
            <person name="Delaux P.M."/>
            <person name="Dal Grande F."/>
            <person name="Keller J."/>
        </authorList>
    </citation>
    <scope>NUCLEOTIDE SEQUENCE [LARGE SCALE GENOMIC DNA]</scope>
    <source>
        <strain evidence="6 7">SAG 216-7</strain>
    </source>
</reference>
<dbReference type="InterPro" id="IPR001608">
    <property type="entry name" value="Ala_racemase_N"/>
</dbReference>
<feature type="compositionally biased region" description="Polar residues" evidence="4">
    <location>
        <begin position="1"/>
        <end position="22"/>
    </location>
</feature>
<evidence type="ECO:0000259" key="5">
    <source>
        <dbReference type="SMART" id="SM01005"/>
    </source>
</evidence>
<dbReference type="InterPro" id="IPR009006">
    <property type="entry name" value="Ala_racemase/Decarboxylase_C"/>
</dbReference>
<protein>
    <recommendedName>
        <fullName evidence="5">Alanine racemase C-terminal domain-containing protein</fullName>
    </recommendedName>
</protein>
<evidence type="ECO:0000256" key="3">
    <source>
        <dbReference type="ARBA" id="ARBA00023235"/>
    </source>
</evidence>
<dbReference type="InterPro" id="IPR000821">
    <property type="entry name" value="Ala_racemase"/>
</dbReference>
<evidence type="ECO:0000256" key="4">
    <source>
        <dbReference type="SAM" id="MobiDB-lite"/>
    </source>
</evidence>
<feature type="compositionally biased region" description="Basic and acidic residues" evidence="4">
    <location>
        <begin position="457"/>
        <end position="480"/>
    </location>
</feature>
<feature type="domain" description="Alanine racemase C-terminal" evidence="5">
    <location>
        <begin position="320"/>
        <end position="433"/>
    </location>
</feature>
<organism evidence="6 7">
    <name type="scientific">Coccomyxa subellipsoidea</name>
    <dbReference type="NCBI Taxonomy" id="248742"/>
    <lineage>
        <taxon>Eukaryota</taxon>
        <taxon>Viridiplantae</taxon>
        <taxon>Chlorophyta</taxon>
        <taxon>core chlorophytes</taxon>
        <taxon>Trebouxiophyceae</taxon>
        <taxon>Trebouxiophyceae incertae sedis</taxon>
        <taxon>Coccomyxaceae</taxon>
        <taxon>Coccomyxa</taxon>
    </lineage>
</organism>
<proteinExistence type="predicted"/>
<feature type="region of interest" description="Disordered" evidence="4">
    <location>
        <begin position="451"/>
        <end position="500"/>
    </location>
</feature>
<accession>A0ABR2YRN5</accession>
<feature type="compositionally biased region" description="Basic and acidic residues" evidence="4">
    <location>
        <begin position="607"/>
        <end position="616"/>
    </location>
</feature>
<sequence>MKSPSSSPGPASTQAFQDNTAQPGIPGLLDSILSATAPEPPQVLKQADGFSLPYFSFIDPAQPPSAATQGVIALSPAEAERFTQDPRATGDVLYTTSNNWMEVNYTQLVANARHVLTLVKPGAIPLAMVKGNGYGLGVLISAQAFLEAGWTEIGVGDLNEAMVLRRAGITAPIQVCYQPDIQSAAAIAHAPDLQVYAEDLKFVAALCTAAEAAGRTQPLPVHIAVSTGAVREGVRTLPEALELARAVKNCSALQLRGIMTHHGRLEAFLPIVNAVRSNVSQDIIAHMASSSSGFYKGQEYHLDQVRIGSALYGSEGNTSAFRWLTRITGIKQVYAGDELGYSTVPESKDMKVAVLDVGSIDGGDDVTQAVVRGVVVPTVGYGGMNMHMLDVSQVPGVQVDDLVLLSGCCADNGTFLDKPWSPGIRPTVERIEVRGGGGVYLQENAAREAPIPGTAKLVEESDRKRRRDTEAFWDKGKGDSPEAAQWEKPSQLQEWDDDSGSAKPGLAGYAMLAGILVAGLLLTSWLFRGLGYLRSKKQAKAGHPAAASVLAKEQRRKSGLGKRSRRAAKEDTTAETASKAPLAAEAHSKLEDMGEFRAYDKGELDGMRQAADKQAAKVEQQVKQTDPEGVLPPTVDRDSSEPRVWLPGEGWVVVQPVQDAREAGYTADSDDQTRQESEPAAAPSADADQQAEPEGEDRGEEQQEASAHERDASGAGVAEADSSKSMQWQEGEADGASIEAVHGSAEEEDRESDRREGGESRAAAGVSQQEGDDANVDDQWDEGDTSRWDLAEAPPLPQAGEIERPLTAVDPGYVQSLPSDLSVRTLRERTAVALQASLAAGEASHRAASYSVAASAASSRAAAAAQRAAGSAGRAQAALERAAGNAVEDAVQRAEAALAEAEAAEGRAASAAAVATAHEEVAGSQAGAAEQAAEIEAPASQGVQGVVRSGQRRARSAWYSAKYGAERAGHALLGWLTTAWLWLLQAWEVVAEWGRQCWGALLRAWHRIAGAVMHAVHWVRSLGSRPGPA</sequence>
<dbReference type="InterPro" id="IPR011079">
    <property type="entry name" value="Ala_racemase_C"/>
</dbReference>
<gene>
    <name evidence="6" type="ORF">WJX75_009395</name>
</gene>
<comment type="caution">
    <text evidence="6">The sequence shown here is derived from an EMBL/GenBank/DDBJ whole genome shotgun (WGS) entry which is preliminary data.</text>
</comment>
<dbReference type="Gene3D" id="2.40.37.10">
    <property type="entry name" value="Lyase, Ornithine Decarboxylase, Chain A, domain 1"/>
    <property type="match status" value="1"/>
</dbReference>
<keyword evidence="3" id="KW-0413">Isomerase</keyword>
<evidence type="ECO:0000313" key="7">
    <source>
        <dbReference type="Proteomes" id="UP001491310"/>
    </source>
</evidence>
<dbReference type="SUPFAM" id="SSF51419">
    <property type="entry name" value="PLP-binding barrel"/>
    <property type="match status" value="1"/>
</dbReference>
<feature type="region of interest" description="Disordered" evidence="4">
    <location>
        <begin position="607"/>
        <end position="807"/>
    </location>
</feature>
<dbReference type="Proteomes" id="UP001491310">
    <property type="component" value="Unassembled WGS sequence"/>
</dbReference>
<evidence type="ECO:0000313" key="6">
    <source>
        <dbReference type="EMBL" id="KAK9909246.1"/>
    </source>
</evidence>
<name>A0ABR2YRN5_9CHLO</name>
<comment type="cofactor">
    <cofactor evidence="1">
        <name>pyridoxal 5'-phosphate</name>
        <dbReference type="ChEBI" id="CHEBI:597326"/>
    </cofactor>
</comment>
<dbReference type="InterPro" id="IPR029066">
    <property type="entry name" value="PLP-binding_barrel"/>
</dbReference>
<feature type="compositionally biased region" description="Basic residues" evidence="4">
    <location>
        <begin position="554"/>
        <end position="566"/>
    </location>
</feature>
<evidence type="ECO:0000256" key="2">
    <source>
        <dbReference type="ARBA" id="ARBA00022898"/>
    </source>
</evidence>
<keyword evidence="2" id="KW-0663">Pyridoxal phosphate</keyword>
<dbReference type="EMBL" id="JALJOT010000007">
    <property type="protein sequence ID" value="KAK9909246.1"/>
    <property type="molecule type" value="Genomic_DNA"/>
</dbReference>
<evidence type="ECO:0000256" key="1">
    <source>
        <dbReference type="ARBA" id="ARBA00001933"/>
    </source>
</evidence>
<keyword evidence="7" id="KW-1185">Reference proteome</keyword>
<feature type="compositionally biased region" description="Acidic residues" evidence="4">
    <location>
        <begin position="689"/>
        <end position="703"/>
    </location>
</feature>